<dbReference type="EMBL" id="VFWZ01000002">
    <property type="protein sequence ID" value="TPN87908.1"/>
    <property type="molecule type" value="Genomic_DNA"/>
</dbReference>
<evidence type="ECO:0000313" key="2">
    <source>
        <dbReference type="EMBL" id="TPN87908.1"/>
    </source>
</evidence>
<keyword evidence="3" id="KW-1185">Reference proteome</keyword>
<evidence type="ECO:0000256" key="1">
    <source>
        <dbReference type="SAM" id="SignalP"/>
    </source>
</evidence>
<feature type="chain" id="PRO_5021452210" evidence="1">
    <location>
        <begin position="20"/>
        <end position="65"/>
    </location>
</feature>
<dbReference type="Proteomes" id="UP000315540">
    <property type="component" value="Unassembled WGS sequence"/>
</dbReference>
<comment type="caution">
    <text evidence="2">The sequence shown here is derived from an EMBL/GenBank/DDBJ whole genome shotgun (WGS) entry which is preliminary data.</text>
</comment>
<sequence length="65" mass="7256">MKKIILTLGILLGTISTYAMNTNLKLSTEDKNETDIVSEEDTSCTRINRIFNEHGDVVAIIEEPC</sequence>
<accession>A0A504JJ78</accession>
<organism evidence="2 3">
    <name type="scientific">Aquimarina algicola</name>
    <dbReference type="NCBI Taxonomy" id="2589995"/>
    <lineage>
        <taxon>Bacteria</taxon>
        <taxon>Pseudomonadati</taxon>
        <taxon>Bacteroidota</taxon>
        <taxon>Flavobacteriia</taxon>
        <taxon>Flavobacteriales</taxon>
        <taxon>Flavobacteriaceae</taxon>
        <taxon>Aquimarina</taxon>
    </lineage>
</organism>
<feature type="signal peptide" evidence="1">
    <location>
        <begin position="1"/>
        <end position="19"/>
    </location>
</feature>
<reference evidence="2 3" key="1">
    <citation type="submission" date="2019-06" db="EMBL/GenBank/DDBJ databases">
        <authorList>
            <person name="Meng X."/>
        </authorList>
    </citation>
    <scope>NUCLEOTIDE SEQUENCE [LARGE SCALE GENOMIC DNA]</scope>
    <source>
        <strain evidence="2 3">M625</strain>
    </source>
</reference>
<dbReference type="AlphaFoldDB" id="A0A504JJ78"/>
<gene>
    <name evidence="2" type="ORF">FHK87_10065</name>
</gene>
<name>A0A504JJ78_9FLAO</name>
<evidence type="ECO:0000313" key="3">
    <source>
        <dbReference type="Proteomes" id="UP000315540"/>
    </source>
</evidence>
<protein>
    <submittedName>
        <fullName evidence="2">Uncharacterized protein</fullName>
    </submittedName>
</protein>
<keyword evidence="1" id="KW-0732">Signal</keyword>
<dbReference type="RefSeq" id="WP_140592547.1">
    <property type="nucleotide sequence ID" value="NZ_VFWZ01000002.1"/>
</dbReference>
<proteinExistence type="predicted"/>